<dbReference type="OrthoDB" id="9762883at2"/>
<dbReference type="PANTHER" id="PTHR30627">
    <property type="entry name" value="PEPTIDOGLYCAN D,D-TRANSPEPTIDASE"/>
    <property type="match status" value="1"/>
</dbReference>
<proteinExistence type="inferred from homology"/>
<organism evidence="11 12">
    <name type="scientific">Hymenobacter jejuensis</name>
    <dbReference type="NCBI Taxonomy" id="2502781"/>
    <lineage>
        <taxon>Bacteria</taxon>
        <taxon>Pseudomonadati</taxon>
        <taxon>Bacteroidota</taxon>
        <taxon>Cytophagia</taxon>
        <taxon>Cytophagales</taxon>
        <taxon>Hymenobacteraceae</taxon>
        <taxon>Hymenobacter</taxon>
    </lineage>
</organism>
<evidence type="ECO:0000313" key="12">
    <source>
        <dbReference type="Proteomes" id="UP000305398"/>
    </source>
</evidence>
<feature type="modified residue" description="N6-carboxylysine" evidence="7">
    <location>
        <position position="68"/>
    </location>
</feature>
<dbReference type="GO" id="GO:0046677">
    <property type="term" value="P:response to antibiotic"/>
    <property type="evidence" value="ECO:0007669"/>
    <property type="project" value="UniProtKB-UniRule"/>
</dbReference>
<dbReference type="EMBL" id="CP040896">
    <property type="protein sequence ID" value="QDA59446.1"/>
    <property type="molecule type" value="Genomic_DNA"/>
</dbReference>
<evidence type="ECO:0000259" key="10">
    <source>
        <dbReference type="Pfam" id="PF00905"/>
    </source>
</evidence>
<accession>A0A5B7ZY63</accession>
<feature type="domain" description="Penicillin-binding protein transpeptidase" evidence="10">
    <location>
        <begin position="46"/>
        <end position="250"/>
    </location>
</feature>
<dbReference type="GO" id="GO:0008800">
    <property type="term" value="F:beta-lactamase activity"/>
    <property type="evidence" value="ECO:0007669"/>
    <property type="project" value="UniProtKB-UniRule"/>
</dbReference>
<dbReference type="GO" id="GO:0071555">
    <property type="term" value="P:cell wall organization"/>
    <property type="evidence" value="ECO:0007669"/>
    <property type="project" value="TreeGrafter"/>
</dbReference>
<evidence type="ECO:0000256" key="2">
    <source>
        <dbReference type="ARBA" id="ARBA00007898"/>
    </source>
</evidence>
<dbReference type="GO" id="GO:0017001">
    <property type="term" value="P:antibiotic catabolic process"/>
    <property type="evidence" value="ECO:0007669"/>
    <property type="project" value="InterPro"/>
</dbReference>
<feature type="signal peptide" evidence="9">
    <location>
        <begin position="1"/>
        <end position="18"/>
    </location>
</feature>
<evidence type="ECO:0000256" key="5">
    <source>
        <dbReference type="ARBA" id="ARBA00022801"/>
    </source>
</evidence>
<evidence type="ECO:0000256" key="7">
    <source>
        <dbReference type="PIRSR" id="PIRSR602137-50"/>
    </source>
</evidence>
<dbReference type="GO" id="GO:0005886">
    <property type="term" value="C:plasma membrane"/>
    <property type="evidence" value="ECO:0007669"/>
    <property type="project" value="TreeGrafter"/>
</dbReference>
<dbReference type="RefSeq" id="WP_139514627.1">
    <property type="nucleotide sequence ID" value="NZ_CP040896.1"/>
</dbReference>
<sequence length="271" mass="31109">MRLLLLPVFLLCYFLAPAQRVTERDFRKYFDEQGVEGSFLLFDAKANQYTAYNLSRCREGFLPASTFKIPNTLIGLEAGALRDTSEICHWDGVQREIAAWNTDMPYAQALRVSCVPCYQQLARRIGAARYQTWLAKLKFGRMNVTAATVDTFWLTGTSRITQFEQIDFLRRFQSGKLPIAKRHQDAVKALLVLGKGPNWMLRGKTGWTGFWRAGKSNHNGWFVGWVEQNGQAYFFALNMEPKNGGPATQEFIQGRRAITEKILRQEFQLMQ</sequence>
<evidence type="ECO:0000256" key="3">
    <source>
        <dbReference type="ARBA" id="ARBA00012865"/>
    </source>
</evidence>
<evidence type="ECO:0000256" key="4">
    <source>
        <dbReference type="ARBA" id="ARBA00022729"/>
    </source>
</evidence>
<comment type="catalytic activity">
    <reaction evidence="1 8">
        <text>a beta-lactam + H2O = a substituted beta-amino acid</text>
        <dbReference type="Rhea" id="RHEA:20401"/>
        <dbReference type="ChEBI" id="CHEBI:15377"/>
        <dbReference type="ChEBI" id="CHEBI:35627"/>
        <dbReference type="ChEBI" id="CHEBI:140347"/>
        <dbReference type="EC" id="3.5.2.6"/>
    </reaction>
</comment>
<evidence type="ECO:0000256" key="8">
    <source>
        <dbReference type="RuleBase" id="RU361140"/>
    </source>
</evidence>
<reference evidence="11 12" key="1">
    <citation type="submission" date="2019-06" db="EMBL/GenBank/DDBJ databases">
        <authorList>
            <person name="Srinivasan S."/>
        </authorList>
    </citation>
    <scope>NUCLEOTIDE SEQUENCE [LARGE SCALE GENOMIC DNA]</scope>
    <source>
        <strain evidence="11 12">17J68-5</strain>
    </source>
</reference>
<dbReference type="NCBIfam" id="NF012161">
    <property type="entry name" value="bla_class_D_main"/>
    <property type="match status" value="1"/>
</dbReference>
<dbReference type="InterPro" id="IPR001460">
    <property type="entry name" value="PCN-bd_Tpept"/>
</dbReference>
<evidence type="ECO:0000256" key="6">
    <source>
        <dbReference type="ARBA" id="ARBA00023251"/>
    </source>
</evidence>
<keyword evidence="12" id="KW-1185">Reference proteome</keyword>
<feature type="chain" id="PRO_5022975151" description="Beta-lactamase" evidence="9">
    <location>
        <begin position="19"/>
        <end position="271"/>
    </location>
</feature>
<dbReference type="PANTHER" id="PTHR30627:SF6">
    <property type="entry name" value="BETA-LACTAMASE YBXI-RELATED"/>
    <property type="match status" value="1"/>
</dbReference>
<feature type="active site" description="Acyl-ester intermediate" evidence="7">
    <location>
        <position position="65"/>
    </location>
</feature>
<keyword evidence="6 8" id="KW-0046">Antibiotic resistance</keyword>
<dbReference type="GO" id="GO:0008658">
    <property type="term" value="F:penicillin binding"/>
    <property type="evidence" value="ECO:0007669"/>
    <property type="project" value="InterPro"/>
</dbReference>
<dbReference type="PROSITE" id="PS00337">
    <property type="entry name" value="BETA_LACTAMASE_D"/>
    <property type="match status" value="1"/>
</dbReference>
<keyword evidence="5 8" id="KW-0378">Hydrolase</keyword>
<dbReference type="InterPro" id="IPR002137">
    <property type="entry name" value="Beta-lactam_class-D_AS"/>
</dbReference>
<keyword evidence="4 9" id="KW-0732">Signal</keyword>
<dbReference type="Proteomes" id="UP000305398">
    <property type="component" value="Chromosome"/>
</dbReference>
<comment type="similarity">
    <text evidence="2 8">Belongs to the class-D beta-lactamase family.</text>
</comment>
<dbReference type="InterPro" id="IPR050515">
    <property type="entry name" value="Beta-lactam/transpept"/>
</dbReference>
<dbReference type="InterPro" id="IPR012338">
    <property type="entry name" value="Beta-lactam/transpept-like"/>
</dbReference>
<gene>
    <name evidence="11" type="primary">blaOXA</name>
    <name evidence="11" type="ORF">FHG12_04705</name>
</gene>
<protein>
    <recommendedName>
        <fullName evidence="3 8">Beta-lactamase</fullName>
        <ecNumber evidence="3 8">3.5.2.6</ecNumber>
    </recommendedName>
</protein>
<evidence type="ECO:0000256" key="9">
    <source>
        <dbReference type="SAM" id="SignalP"/>
    </source>
</evidence>
<evidence type="ECO:0000313" key="11">
    <source>
        <dbReference type="EMBL" id="QDA59446.1"/>
    </source>
</evidence>
<dbReference type="KEGG" id="hyj:FHG12_04705"/>
<dbReference type="AlphaFoldDB" id="A0A5B7ZY63"/>
<dbReference type="Pfam" id="PF00905">
    <property type="entry name" value="Transpeptidase"/>
    <property type="match status" value="1"/>
</dbReference>
<dbReference type="EC" id="3.5.2.6" evidence="3 8"/>
<evidence type="ECO:0000256" key="1">
    <source>
        <dbReference type="ARBA" id="ARBA00001526"/>
    </source>
</evidence>
<dbReference type="SUPFAM" id="SSF56601">
    <property type="entry name" value="beta-lactamase/transpeptidase-like"/>
    <property type="match status" value="1"/>
</dbReference>
<dbReference type="Gene3D" id="3.40.710.10">
    <property type="entry name" value="DD-peptidase/beta-lactamase superfamily"/>
    <property type="match status" value="1"/>
</dbReference>
<name>A0A5B7ZY63_9BACT</name>